<sequence>MEMERVNDNTIRVTIFPDDLARRGVNFLDMMGNQEKIEDFFFSVIDEVGARDQFQGSEMLSFQVIPRPNALELLISNGDISPIDAIRESMKKNGSVIEPLQNEVDSLIGDILSSEEDIDEMDELVLSFDDFEEVIALAKQIDAPDVFSSLYKLEDLYYLVAWMDVDDISVEESESVLSVLLEYGEEAEVTGDYLHEHANLLMKKTALEQLREFFSK</sequence>
<accession>A0A1T4P8J5</accession>
<dbReference type="PIRSF" id="PIRSF029008">
    <property type="entry name" value="MecA"/>
    <property type="match status" value="1"/>
</dbReference>
<evidence type="ECO:0000256" key="2">
    <source>
        <dbReference type="HAMAP-Rule" id="MF_01124"/>
    </source>
</evidence>
<protein>
    <recommendedName>
        <fullName evidence="2">Adapter protein MecA</fullName>
    </recommendedName>
</protein>
<evidence type="ECO:0000313" key="4">
    <source>
        <dbReference type="Proteomes" id="UP000190328"/>
    </source>
</evidence>
<name>A0A1T4P8J5_9ENTE</name>
<comment type="function">
    <text evidence="2">Enables the recognition and targeting of unfolded and aggregated proteins to the ClpC protease or to other proteins involved in proteolysis.</text>
</comment>
<dbReference type="HAMAP" id="MF_01124">
    <property type="entry name" value="MecA"/>
    <property type="match status" value="1"/>
</dbReference>
<dbReference type="RefSeq" id="WP_078807619.1">
    <property type="nucleotide sequence ID" value="NZ_FUXI01000019.1"/>
</dbReference>
<dbReference type="AlphaFoldDB" id="A0A1T4P8J5"/>
<reference evidence="3 4" key="1">
    <citation type="submission" date="2017-02" db="EMBL/GenBank/DDBJ databases">
        <authorList>
            <person name="Peterson S.W."/>
        </authorList>
    </citation>
    <scope>NUCLEOTIDE SEQUENCE [LARGE SCALE GENOMIC DNA]</scope>
    <source>
        <strain evidence="3 4">ATCC BAA-1030</strain>
    </source>
</reference>
<comment type="domain">
    <text evidence="2">The N-terminal domain probably binds unfolded/aggregated proteins; the C-terminal domain interacts with ClpC.</text>
</comment>
<dbReference type="STRING" id="263852.SAMN02745116_01686"/>
<dbReference type="Gene3D" id="3.30.70.1950">
    <property type="match status" value="1"/>
</dbReference>
<dbReference type="EMBL" id="FUXI01000019">
    <property type="protein sequence ID" value="SJZ87576.1"/>
    <property type="molecule type" value="Genomic_DNA"/>
</dbReference>
<dbReference type="InterPro" id="IPR038471">
    <property type="entry name" value="MecA_C_sf"/>
</dbReference>
<evidence type="ECO:0000313" key="3">
    <source>
        <dbReference type="EMBL" id="SJZ87576.1"/>
    </source>
</evidence>
<dbReference type="PANTHER" id="PTHR39161">
    <property type="entry name" value="ADAPTER PROTEIN MECA"/>
    <property type="match status" value="1"/>
</dbReference>
<gene>
    <name evidence="2" type="primary">mecA</name>
    <name evidence="3" type="ORF">SAMN02745116_01686</name>
</gene>
<dbReference type="PANTHER" id="PTHR39161:SF1">
    <property type="entry name" value="ADAPTER PROTEIN MECA 1"/>
    <property type="match status" value="1"/>
</dbReference>
<dbReference type="Proteomes" id="UP000190328">
    <property type="component" value="Unassembled WGS sequence"/>
</dbReference>
<dbReference type="Pfam" id="PF05389">
    <property type="entry name" value="MecA"/>
    <property type="match status" value="1"/>
</dbReference>
<comment type="similarity">
    <text evidence="1 2">Belongs to the MecA family.</text>
</comment>
<dbReference type="InterPro" id="IPR008681">
    <property type="entry name" value="Neg-reg_MecA"/>
</dbReference>
<proteinExistence type="inferred from homology"/>
<organism evidence="3 4">
    <name type="scientific">Pilibacter termitis</name>
    <dbReference type="NCBI Taxonomy" id="263852"/>
    <lineage>
        <taxon>Bacteria</taxon>
        <taxon>Bacillati</taxon>
        <taxon>Bacillota</taxon>
        <taxon>Bacilli</taxon>
        <taxon>Lactobacillales</taxon>
        <taxon>Enterococcaceae</taxon>
        <taxon>Pilibacter</taxon>
    </lineage>
</organism>
<dbReference type="GO" id="GO:0030674">
    <property type="term" value="F:protein-macromolecule adaptor activity"/>
    <property type="evidence" value="ECO:0007669"/>
    <property type="project" value="UniProtKB-UniRule"/>
</dbReference>
<keyword evidence="4" id="KW-1185">Reference proteome</keyword>
<evidence type="ECO:0000256" key="1">
    <source>
        <dbReference type="ARBA" id="ARBA00005397"/>
    </source>
</evidence>
<dbReference type="OrthoDB" id="2360201at2"/>
<comment type="subunit">
    <text evidence="2">Homodimer.</text>
</comment>